<comment type="caution">
    <text evidence="1">The sequence shown here is derived from an EMBL/GenBank/DDBJ whole genome shotgun (WGS) entry which is preliminary data.</text>
</comment>
<proteinExistence type="predicted"/>
<name>A0A7W8L2C5_9BURK</name>
<dbReference type="Proteomes" id="UP000592820">
    <property type="component" value="Unassembled WGS sequence"/>
</dbReference>
<evidence type="ECO:0000313" key="1">
    <source>
        <dbReference type="EMBL" id="MBB5399095.1"/>
    </source>
</evidence>
<gene>
    <name evidence="1" type="ORF">HDG41_001134</name>
</gene>
<accession>A0A7W8L2C5</accession>
<protein>
    <submittedName>
        <fullName evidence="1">Uncharacterized protein</fullName>
    </submittedName>
</protein>
<dbReference type="AlphaFoldDB" id="A0A7W8L2C5"/>
<reference evidence="1 2" key="1">
    <citation type="submission" date="2020-08" db="EMBL/GenBank/DDBJ databases">
        <title>Genomic Encyclopedia of Type Strains, Phase IV (KMG-V): Genome sequencing to study the core and pangenomes of soil and plant-associated prokaryotes.</title>
        <authorList>
            <person name="Whitman W."/>
        </authorList>
    </citation>
    <scope>NUCLEOTIDE SEQUENCE [LARGE SCALE GENOMIC DNA]</scope>
    <source>
        <strain evidence="1 2">JPY162</strain>
    </source>
</reference>
<sequence>MNGVLKGKLLENELLVQQAMSNSKEQFASSPTLRTR</sequence>
<organism evidence="1 2">
    <name type="scientific">Paraburkholderia youngii</name>
    <dbReference type="NCBI Taxonomy" id="2782701"/>
    <lineage>
        <taxon>Bacteria</taxon>
        <taxon>Pseudomonadati</taxon>
        <taxon>Pseudomonadota</taxon>
        <taxon>Betaproteobacteria</taxon>
        <taxon>Burkholderiales</taxon>
        <taxon>Burkholderiaceae</taxon>
        <taxon>Paraburkholderia</taxon>
    </lineage>
</organism>
<evidence type="ECO:0000313" key="2">
    <source>
        <dbReference type="Proteomes" id="UP000592820"/>
    </source>
</evidence>
<dbReference type="EMBL" id="JACHDE010000002">
    <property type="protein sequence ID" value="MBB5399095.1"/>
    <property type="molecule type" value="Genomic_DNA"/>
</dbReference>